<name>A0A1Q8WQI0_9ACTO</name>
<reference evidence="1 2" key="1">
    <citation type="submission" date="2019-06" db="EMBL/GenBank/DDBJ databases">
        <title>Draft genome sequence of Actinomyces oris CCUG 34288T.</title>
        <authorList>
            <person name="Salva-Serra F."/>
            <person name="Cardew S."/>
            <person name="Moore E."/>
        </authorList>
    </citation>
    <scope>NUCLEOTIDE SEQUENCE [LARGE SCALE GENOMIC DNA]</scope>
    <source>
        <strain evidence="1 2">CCUG 34288</strain>
    </source>
</reference>
<dbReference type="OrthoDB" id="3258280at2"/>
<dbReference type="Proteomes" id="UP000317942">
    <property type="component" value="Unassembled WGS sequence"/>
</dbReference>
<comment type="caution">
    <text evidence="1">The sequence shown here is derived from an EMBL/GenBank/DDBJ whole genome shotgun (WGS) entry which is preliminary data.</text>
</comment>
<evidence type="ECO:0000313" key="2">
    <source>
        <dbReference type="Proteomes" id="UP000317942"/>
    </source>
</evidence>
<evidence type="ECO:0000313" key="1">
    <source>
        <dbReference type="EMBL" id="TQD63414.1"/>
    </source>
</evidence>
<dbReference type="RefSeq" id="WP_075375361.1">
    <property type="nucleotide sequence ID" value="NZ_CP066060.1"/>
</dbReference>
<gene>
    <name evidence="1" type="ORF">FK267_02220</name>
</gene>
<proteinExistence type="predicted"/>
<dbReference type="GeneID" id="64214089"/>
<sequence length="235" mass="24588">MTTENRPTRFPAGVVIAAAIALAFMIAWSAVHWPEMAPTIVTREAGGSHGASIIPRGFSASAMPVTLVLVSSLMAISPWVNTKFSSLTSMPMPRYDRSAARVRTATQAGLCLVMCAMHVFVVGLHTGSETSALTLVAMSLGALLVLLGIYLPIAQSDVETNDSWLNALIVAQRSMSRSAGISMVVVGLATIAGTTASPWLGLAIGGSGAVAITVTLLVASLVRAMRLSRPRHRHP</sequence>
<protein>
    <submittedName>
        <fullName evidence="1">Uncharacterized protein</fullName>
    </submittedName>
</protein>
<organism evidence="1 2">
    <name type="scientific">Actinomyces oris</name>
    <dbReference type="NCBI Taxonomy" id="544580"/>
    <lineage>
        <taxon>Bacteria</taxon>
        <taxon>Bacillati</taxon>
        <taxon>Actinomycetota</taxon>
        <taxon>Actinomycetes</taxon>
        <taxon>Actinomycetales</taxon>
        <taxon>Actinomycetaceae</taxon>
        <taxon>Actinomyces</taxon>
    </lineage>
</organism>
<accession>A0A1Q8WQI0</accession>
<dbReference type="AlphaFoldDB" id="A0A1Q8WQI0"/>
<dbReference type="EMBL" id="VICC01000001">
    <property type="protein sequence ID" value="TQD63414.1"/>
    <property type="molecule type" value="Genomic_DNA"/>
</dbReference>